<feature type="domain" description="RING-type" evidence="9">
    <location>
        <begin position="42"/>
        <end position="82"/>
    </location>
</feature>
<keyword evidence="7" id="KW-0175">Coiled coil</keyword>
<dbReference type="Pfam" id="PF25600">
    <property type="entry name" value="TRIM_CC"/>
    <property type="match status" value="1"/>
</dbReference>
<organism evidence="12 13">
    <name type="scientific">Pleuronectes platessa</name>
    <name type="common">European plaice</name>
    <dbReference type="NCBI Taxonomy" id="8262"/>
    <lineage>
        <taxon>Eukaryota</taxon>
        <taxon>Metazoa</taxon>
        <taxon>Chordata</taxon>
        <taxon>Craniata</taxon>
        <taxon>Vertebrata</taxon>
        <taxon>Euteleostomi</taxon>
        <taxon>Actinopterygii</taxon>
        <taxon>Neopterygii</taxon>
        <taxon>Teleostei</taxon>
        <taxon>Neoteleostei</taxon>
        <taxon>Acanthomorphata</taxon>
        <taxon>Carangaria</taxon>
        <taxon>Pleuronectiformes</taxon>
        <taxon>Pleuronectoidei</taxon>
        <taxon>Pleuronectidae</taxon>
        <taxon>Pleuronectes</taxon>
    </lineage>
</organism>
<evidence type="ECO:0000256" key="7">
    <source>
        <dbReference type="SAM" id="Coils"/>
    </source>
</evidence>
<dbReference type="InterPro" id="IPR006574">
    <property type="entry name" value="PRY"/>
</dbReference>
<dbReference type="InterPro" id="IPR003877">
    <property type="entry name" value="SPRY_dom"/>
</dbReference>
<reference evidence="12" key="1">
    <citation type="submission" date="2020-03" db="EMBL/GenBank/DDBJ databases">
        <authorList>
            <person name="Weist P."/>
        </authorList>
    </citation>
    <scope>NUCLEOTIDE SEQUENCE</scope>
</reference>
<gene>
    <name evidence="12" type="ORF">PLEPLA_LOCUS44337</name>
</gene>
<protein>
    <recommendedName>
        <fullName evidence="14">E3 ubiquitin-protein ligase TRIM39-like</fullName>
    </recommendedName>
</protein>
<keyword evidence="8" id="KW-0472">Membrane</keyword>
<dbReference type="Pfam" id="PF13445">
    <property type="entry name" value="zf-RING_UBOX"/>
    <property type="match status" value="1"/>
</dbReference>
<evidence type="ECO:0008006" key="14">
    <source>
        <dbReference type="Google" id="ProtNLM"/>
    </source>
</evidence>
<evidence type="ECO:0000259" key="11">
    <source>
        <dbReference type="PROSITE" id="PS50188"/>
    </source>
</evidence>
<dbReference type="PROSITE" id="PS00518">
    <property type="entry name" value="ZF_RING_1"/>
    <property type="match status" value="1"/>
</dbReference>
<dbReference type="SMART" id="SM00449">
    <property type="entry name" value="SPRY"/>
    <property type="match status" value="1"/>
</dbReference>
<keyword evidence="8" id="KW-1133">Transmembrane helix</keyword>
<keyword evidence="4" id="KW-0862">Zinc</keyword>
<feature type="coiled-coil region" evidence="7">
    <location>
        <begin position="206"/>
        <end position="244"/>
    </location>
</feature>
<dbReference type="EMBL" id="CADEAL010004303">
    <property type="protein sequence ID" value="CAB1456553.1"/>
    <property type="molecule type" value="Genomic_DNA"/>
</dbReference>
<keyword evidence="2" id="KW-0479">Metal-binding</keyword>
<dbReference type="Gene3D" id="3.30.40.10">
    <property type="entry name" value="Zinc/RING finger domain, C3HC4 (zinc finger)"/>
    <property type="match status" value="1"/>
</dbReference>
<dbReference type="Pfam" id="PF00622">
    <property type="entry name" value="SPRY"/>
    <property type="match status" value="1"/>
</dbReference>
<dbReference type="Gene3D" id="4.10.830.40">
    <property type="match status" value="1"/>
</dbReference>
<keyword evidence="3 6" id="KW-0863">Zinc-finger</keyword>
<name>A0A9N7Z5S5_PLEPL</name>
<dbReference type="SUPFAM" id="SSF49899">
    <property type="entry name" value="Concanavalin A-like lectins/glucanases"/>
    <property type="match status" value="1"/>
</dbReference>
<dbReference type="CDD" id="cd19842">
    <property type="entry name" value="Bbox1_TRIM25-like_C-IV"/>
    <property type="match status" value="1"/>
</dbReference>
<dbReference type="InterPro" id="IPR001870">
    <property type="entry name" value="B30.2/SPRY"/>
</dbReference>
<dbReference type="PANTHER" id="PTHR25465">
    <property type="entry name" value="B-BOX DOMAIN CONTAINING"/>
    <property type="match status" value="1"/>
</dbReference>
<evidence type="ECO:0000256" key="3">
    <source>
        <dbReference type="ARBA" id="ARBA00022771"/>
    </source>
</evidence>
<dbReference type="SMART" id="SM00589">
    <property type="entry name" value="PRY"/>
    <property type="match status" value="1"/>
</dbReference>
<dbReference type="PROSITE" id="PS50119">
    <property type="entry name" value="ZF_BBOX"/>
    <property type="match status" value="1"/>
</dbReference>
<dbReference type="InterPro" id="IPR003879">
    <property type="entry name" value="Butyrophylin_SPRY"/>
</dbReference>
<evidence type="ECO:0000259" key="9">
    <source>
        <dbReference type="PROSITE" id="PS50089"/>
    </source>
</evidence>
<evidence type="ECO:0000256" key="6">
    <source>
        <dbReference type="PROSITE-ProRule" id="PRU00024"/>
    </source>
</evidence>
<feature type="domain" description="B30.2/SPRY" evidence="11">
    <location>
        <begin position="399"/>
        <end position="596"/>
    </location>
</feature>
<dbReference type="PROSITE" id="PS50188">
    <property type="entry name" value="B302_SPRY"/>
    <property type="match status" value="1"/>
</dbReference>
<dbReference type="InterPro" id="IPR043136">
    <property type="entry name" value="B30.2/SPRY_sf"/>
</dbReference>
<keyword evidence="13" id="KW-1185">Reference proteome</keyword>
<feature type="transmembrane region" description="Helical" evidence="8">
    <location>
        <begin position="614"/>
        <end position="631"/>
    </location>
</feature>
<evidence type="ECO:0000256" key="4">
    <source>
        <dbReference type="ARBA" id="ARBA00022833"/>
    </source>
</evidence>
<dbReference type="InterPro" id="IPR027370">
    <property type="entry name" value="Znf-RING_euk"/>
</dbReference>
<dbReference type="AlphaFoldDB" id="A0A9N7Z5S5"/>
<dbReference type="InterPro" id="IPR013083">
    <property type="entry name" value="Znf_RING/FYVE/PHD"/>
</dbReference>
<keyword evidence="1" id="KW-0399">Innate immunity</keyword>
<dbReference type="SMART" id="SM00336">
    <property type="entry name" value="BBOX"/>
    <property type="match status" value="1"/>
</dbReference>
<dbReference type="InterPro" id="IPR051051">
    <property type="entry name" value="E3_ubiq-ligase_TRIM/RNF"/>
</dbReference>
<evidence type="ECO:0000256" key="5">
    <source>
        <dbReference type="ARBA" id="ARBA00022859"/>
    </source>
</evidence>
<sequence>MLADTATRCGARGAALPHSSRLSSPLNMASASGFLSEDQFMCSVCLDFFTEPVSIPCGHNFCKACISTHWKGKEQCECPLCKEKYSKGLKLCVNTGFREVVENFRKQSVSANNDVLVKAGQVPCDHCTGKKLRASKTCLVCLASFCETHLEPHRRIAALQRHRLSDPLQDLESNVCKEHNRMLELFCRDDLTRVCVQCTEHKAHDMVPLEKEYEKTKAQLEQKKEEVQEMIQERQRKVQELIDDVDMRRKHKDEAKVNSSQVFSTFLVSFDRGLHGLVRELEEKQRAAERQAEVLVKELEREITELQNRITKLESISHTEDHLQLIKRFLSCSSSLPRTKNWSDVSISGQHRVEDVKRALTELEQTLAKEAERASRDFKVSCDKIIGEQTEKRVYTCMDLEMLPEGTKLEVIRQRFEVDMTFDPCTASDLLVFSEDLKQVQTPHVVWISNIPQKFNKYAYVLGNQGLSEGRFYYEVQVARKTGWDLGVARESVRGKKKIMPNPREGVWTIRLRNSNKYSALKNVSVNLRLMNKPERIGVLVDYEQGLVSFYDVDTSTLIYSFTGCTFNEKIYPFFSPGLPEDGINGGPLVLSPAPLKSSTAIEGESTTQKTDKFYAAIIFLVVVFFHFIGWM</sequence>
<dbReference type="CDD" id="cd13733">
    <property type="entry name" value="SPRY_PRY_C-I_1"/>
    <property type="match status" value="1"/>
</dbReference>
<dbReference type="GO" id="GO:0045087">
    <property type="term" value="P:innate immune response"/>
    <property type="evidence" value="ECO:0007669"/>
    <property type="project" value="UniProtKB-KW"/>
</dbReference>
<dbReference type="FunFam" id="2.60.120.920:FF:000004">
    <property type="entry name" value="Butyrophilin subfamily 1 member A1"/>
    <property type="match status" value="1"/>
</dbReference>
<keyword evidence="8" id="KW-0812">Transmembrane</keyword>
<dbReference type="PANTHER" id="PTHR25465:SF32">
    <property type="entry name" value="BLOODTHIRSTY-RELATED GENE FAMILY, MEMBER 16 ISOFORM X1-RELATED"/>
    <property type="match status" value="1"/>
</dbReference>
<dbReference type="PRINTS" id="PR01407">
    <property type="entry name" value="BUTYPHLNCDUF"/>
</dbReference>
<dbReference type="SUPFAM" id="SSF57850">
    <property type="entry name" value="RING/U-box"/>
    <property type="match status" value="1"/>
</dbReference>
<evidence type="ECO:0000313" key="13">
    <source>
        <dbReference type="Proteomes" id="UP001153269"/>
    </source>
</evidence>
<dbReference type="InterPro" id="IPR000315">
    <property type="entry name" value="Znf_B-box"/>
</dbReference>
<dbReference type="GO" id="GO:0005737">
    <property type="term" value="C:cytoplasm"/>
    <property type="evidence" value="ECO:0007669"/>
    <property type="project" value="UniProtKB-ARBA"/>
</dbReference>
<dbReference type="Pfam" id="PF00643">
    <property type="entry name" value="zf-B_box"/>
    <property type="match status" value="1"/>
</dbReference>
<dbReference type="Proteomes" id="UP001153269">
    <property type="component" value="Unassembled WGS sequence"/>
</dbReference>
<dbReference type="InterPro" id="IPR001841">
    <property type="entry name" value="Znf_RING"/>
</dbReference>
<evidence type="ECO:0000313" key="12">
    <source>
        <dbReference type="EMBL" id="CAB1456553.1"/>
    </source>
</evidence>
<comment type="caution">
    <text evidence="12">The sequence shown here is derived from an EMBL/GenBank/DDBJ whole genome shotgun (WGS) entry which is preliminary data.</text>
</comment>
<feature type="coiled-coil region" evidence="7">
    <location>
        <begin position="278"/>
        <end position="316"/>
    </location>
</feature>
<evidence type="ECO:0000256" key="2">
    <source>
        <dbReference type="ARBA" id="ARBA00022723"/>
    </source>
</evidence>
<dbReference type="SUPFAM" id="SSF57845">
    <property type="entry name" value="B-box zinc-binding domain"/>
    <property type="match status" value="1"/>
</dbReference>
<dbReference type="Gene3D" id="2.60.120.920">
    <property type="match status" value="1"/>
</dbReference>
<feature type="domain" description="B box-type" evidence="10">
    <location>
        <begin position="171"/>
        <end position="209"/>
    </location>
</feature>
<accession>A0A9N7Z5S5</accession>
<dbReference type="InterPro" id="IPR017907">
    <property type="entry name" value="Znf_RING_CS"/>
</dbReference>
<dbReference type="CDD" id="cd19769">
    <property type="entry name" value="Bbox2_TRIM16-like"/>
    <property type="match status" value="1"/>
</dbReference>
<keyword evidence="5" id="KW-0391">Immunity</keyword>
<dbReference type="InterPro" id="IPR013320">
    <property type="entry name" value="ConA-like_dom_sf"/>
</dbReference>
<dbReference type="SMART" id="SM00184">
    <property type="entry name" value="RING"/>
    <property type="match status" value="1"/>
</dbReference>
<proteinExistence type="predicted"/>
<dbReference type="Pfam" id="PF13765">
    <property type="entry name" value="PRY"/>
    <property type="match status" value="1"/>
</dbReference>
<dbReference type="Gene3D" id="3.30.160.60">
    <property type="entry name" value="Classic Zinc Finger"/>
    <property type="match status" value="1"/>
</dbReference>
<dbReference type="InterPro" id="IPR058030">
    <property type="entry name" value="TRIM8/14/16/25/29/45/65_CC"/>
</dbReference>
<evidence type="ECO:0000256" key="1">
    <source>
        <dbReference type="ARBA" id="ARBA00022588"/>
    </source>
</evidence>
<evidence type="ECO:0000259" key="10">
    <source>
        <dbReference type="PROSITE" id="PS50119"/>
    </source>
</evidence>
<dbReference type="GO" id="GO:0008270">
    <property type="term" value="F:zinc ion binding"/>
    <property type="evidence" value="ECO:0007669"/>
    <property type="project" value="UniProtKB-KW"/>
</dbReference>
<dbReference type="PROSITE" id="PS50089">
    <property type="entry name" value="ZF_RING_2"/>
    <property type="match status" value="1"/>
</dbReference>
<evidence type="ECO:0000256" key="8">
    <source>
        <dbReference type="SAM" id="Phobius"/>
    </source>
</evidence>